<feature type="region of interest" description="Disordered" evidence="1">
    <location>
        <begin position="33"/>
        <end position="66"/>
    </location>
</feature>
<gene>
    <name evidence="2" type="ORF">G6O67_002760</name>
</gene>
<comment type="caution">
    <text evidence="2">The sequence shown here is derived from an EMBL/GenBank/DDBJ whole genome shotgun (WGS) entry which is preliminary data.</text>
</comment>
<organism evidence="2 3">
    <name type="scientific">Ophiocordyceps sinensis</name>
    <dbReference type="NCBI Taxonomy" id="72228"/>
    <lineage>
        <taxon>Eukaryota</taxon>
        <taxon>Fungi</taxon>
        <taxon>Dikarya</taxon>
        <taxon>Ascomycota</taxon>
        <taxon>Pezizomycotina</taxon>
        <taxon>Sordariomycetes</taxon>
        <taxon>Hypocreomycetidae</taxon>
        <taxon>Hypocreales</taxon>
        <taxon>Ophiocordycipitaceae</taxon>
        <taxon>Ophiocordyceps</taxon>
    </lineage>
</organism>
<evidence type="ECO:0000313" key="2">
    <source>
        <dbReference type="EMBL" id="KAF4510912.1"/>
    </source>
</evidence>
<feature type="compositionally biased region" description="Basic and acidic residues" evidence="1">
    <location>
        <begin position="33"/>
        <end position="43"/>
    </location>
</feature>
<feature type="region of interest" description="Disordered" evidence="1">
    <location>
        <begin position="79"/>
        <end position="132"/>
    </location>
</feature>
<reference evidence="2 3" key="1">
    <citation type="journal article" date="2020" name="Genome Biol. Evol.">
        <title>A new high-quality draft genome assembly of the Chinese cordyceps Ophiocordyceps sinensis.</title>
        <authorList>
            <person name="Shu R."/>
            <person name="Zhang J."/>
            <person name="Meng Q."/>
            <person name="Zhang H."/>
            <person name="Zhou G."/>
            <person name="Li M."/>
            <person name="Wu P."/>
            <person name="Zhao Y."/>
            <person name="Chen C."/>
            <person name="Qin Q."/>
        </authorList>
    </citation>
    <scope>NUCLEOTIDE SEQUENCE [LARGE SCALE GENOMIC DNA]</scope>
    <source>
        <strain evidence="2 3">IOZ07</strain>
    </source>
</reference>
<dbReference type="AlphaFoldDB" id="A0A8H4PUZ7"/>
<dbReference type="EMBL" id="JAAVMX010000003">
    <property type="protein sequence ID" value="KAF4510912.1"/>
    <property type="molecule type" value="Genomic_DNA"/>
</dbReference>
<evidence type="ECO:0000256" key="1">
    <source>
        <dbReference type="SAM" id="MobiDB-lite"/>
    </source>
</evidence>
<sequence length="132" mass="14678">MLELHHRALYNTIKHDNNTTNMPPPICGLLLTPEHRERNRDQAARTPQPDTQAATPKGKRKAAEREEIHRLWSAHVVGGKTLTQSRESETEALESKGVEMGSYALSKEDRIETTSGVSQRMPGAASSHGAEW</sequence>
<keyword evidence="3" id="KW-1185">Reference proteome</keyword>
<accession>A0A8H4PUZ7</accession>
<dbReference type="Proteomes" id="UP000557566">
    <property type="component" value="Unassembled WGS sequence"/>
</dbReference>
<name>A0A8H4PUZ7_9HYPO</name>
<protein>
    <submittedName>
        <fullName evidence="2">Uncharacterized protein</fullName>
    </submittedName>
</protein>
<evidence type="ECO:0000313" key="3">
    <source>
        <dbReference type="Proteomes" id="UP000557566"/>
    </source>
</evidence>
<proteinExistence type="predicted"/>
<feature type="compositionally biased region" description="Basic and acidic residues" evidence="1">
    <location>
        <begin position="86"/>
        <end position="97"/>
    </location>
</feature>